<protein>
    <submittedName>
        <fullName evidence="2">Uncharacterized protein</fullName>
    </submittedName>
</protein>
<feature type="region of interest" description="Disordered" evidence="1">
    <location>
        <begin position="655"/>
        <end position="808"/>
    </location>
</feature>
<evidence type="ECO:0000256" key="1">
    <source>
        <dbReference type="SAM" id="MobiDB-lite"/>
    </source>
</evidence>
<dbReference type="HOGENOM" id="CLU_002643_0_0_1"/>
<dbReference type="InterPro" id="IPR002034">
    <property type="entry name" value="AIPM/Hcit_synth_CS"/>
</dbReference>
<feature type="compositionally biased region" description="Low complexity" evidence="1">
    <location>
        <begin position="676"/>
        <end position="686"/>
    </location>
</feature>
<dbReference type="GO" id="GO:0046912">
    <property type="term" value="F:acyltransferase activity, acyl groups converted into alkyl on transfer"/>
    <property type="evidence" value="ECO:0007669"/>
    <property type="project" value="InterPro"/>
</dbReference>
<feature type="region of interest" description="Disordered" evidence="1">
    <location>
        <begin position="1"/>
        <end position="28"/>
    </location>
</feature>
<feature type="compositionally biased region" description="Basic and acidic residues" evidence="1">
    <location>
        <begin position="465"/>
        <end position="476"/>
    </location>
</feature>
<evidence type="ECO:0000313" key="3">
    <source>
        <dbReference type="Proteomes" id="UP000016935"/>
    </source>
</evidence>
<dbReference type="OrthoDB" id="5423926at2759"/>
<feature type="compositionally biased region" description="Low complexity" evidence="1">
    <location>
        <begin position="51"/>
        <end position="63"/>
    </location>
</feature>
<feature type="compositionally biased region" description="Basic residues" evidence="1">
    <location>
        <begin position="1347"/>
        <end position="1361"/>
    </location>
</feature>
<feature type="region of interest" description="Disordered" evidence="1">
    <location>
        <begin position="303"/>
        <end position="322"/>
    </location>
</feature>
<feature type="compositionally biased region" description="Polar residues" evidence="1">
    <location>
        <begin position="875"/>
        <end position="888"/>
    </location>
</feature>
<feature type="compositionally biased region" description="Polar residues" evidence="1">
    <location>
        <begin position="842"/>
        <end position="868"/>
    </location>
</feature>
<sequence>MFGKRRRASSNPSQRAPPPSASASLAATKAFMKNAESNGNLSSAAAAAALRTHVTTPTPVGDTVTKRMARRGSHSSNGSSSKQPAAALQRQSSSGSMTERSFRAPSPGRASPADPHAPPVPPVPTSIQHEQQQTTTIHRRASSVGPTYRGVSPGPRGGGRGVSLDRGASNASNARKGTQRPPNSLAHVSEEEASPSINFSRPMSPGATAVKKTPSPPTTSSGWFGGPVVNQDAIQRMASTSRPKTSSGVTSHHLHNVQRSVQNAADRPVTTHHIAQRVQGARLASASMRPKPFGTAVQSQILAPRQAPRPVDPNSPDAVYDPSTRTFIHKQDAMARHREMHEQPEHTPQHEPQYTNTFHPVYIPENQMDRGPPSPIRHHVQQQPLSPPLEEPRAAVERHSDDFVHAHVQVPEQANAGRKLEDSGYGTIVGHEDDRNSPVFAQPQDSAYPRLSTPASSRPASTHVVPDHERVSHERSSSLNPPRTAHFAPVAVELTGLKHDPLPRSVSPAKSALKASPSVSRRGESPISSSGRLHSLGAQSEASDTASDEGGRRKKRNVRVSFEEDLVASSHSAPAHSEPTYAGLGVSKWGPIAEKDDEFEDLRKPRPALPMFGSIREKERRPRDEVPEKVTETVPTDFIGQSHVSSDLALGNIFARDHARKQEEHGDPLPPQVTTVEGSGYVSDSSDYSDHHEPTERKEISQGVPAPEPKSLSAPHQDAPSGITEQVVTVPNIAFQPPTPSPYEKPEPKFQSIGIPEECDQVQASKPDASLSAPSARTQPTSQTSQSTSHGVEESTDDESSVYSDAYEDLSDAGGFASIDALMDKPVDPPPGLMPKYAVPDTTDSPTPTLRQETFSNETNDTDITPTIKQGPFANESSRVETPTQDWNAAQLHWSGINGSLRQSQEPEVHAEQPSKAQPVTNGAVKAPVSQDHTARAASSSPSSKPLKSALKKTSTPQTTRPAESQNNTMQTMAPRDSQPEIRMRRTMRGGANTDAQTDHRMGSTMRSSMRGPPENSTRAQPQMRQSMRSAGTAPASNMGLAASRHSMGPMDTKPPRGALQKKNIPASVAPSKPRPQSMPVAKPMAAAPVPTYDSDSDASVSSFQRSRNRGPRQKGGRYTMRASMRQGPAPTMRASAPAPKQVQAISPPVSPSPAMRKSMRPSSPTPEPVKSSKFSIRSLSPMGRFRKGPDPVSLPVQEKPMPSFAKQPKLAKPAVQPAKLPKATKAPFKSRFADSSDEDEDDIPSRFQSRFQSRFEDSDDEPTDYELPPGLRPVRGIPREPGEEDGDSTDLEEEVDEVLPEEVSKPAPQTNGVNGGANKQGASLAAGSLRDGKQAPLPSFQSGGKSKSRRSLFGFGKKKTAQAESVQAQPEPVQHTSAPNEIPMPPAQRNRDKGIPMTPIDEDKEFFEPTPTTPKKSPKLQRRSTPDWPLPPAIGTDNRPVSSDGVAARRPRFASRQPSAVSNVSAPIVDTQGHSVSYGRSGKKKKFQGLRRVFGLND</sequence>
<feature type="region of interest" description="Disordered" evidence="1">
    <location>
        <begin position="431"/>
        <end position="485"/>
    </location>
</feature>
<reference evidence="2 3" key="1">
    <citation type="journal article" date="2012" name="PLoS Pathog.">
        <title>Diverse lifestyles and strategies of plant pathogenesis encoded in the genomes of eighteen Dothideomycetes fungi.</title>
        <authorList>
            <person name="Ohm R.A."/>
            <person name="Feau N."/>
            <person name="Henrissat B."/>
            <person name="Schoch C.L."/>
            <person name="Horwitz B.A."/>
            <person name="Barry K.W."/>
            <person name="Condon B.J."/>
            <person name="Copeland A.C."/>
            <person name="Dhillon B."/>
            <person name="Glaser F."/>
            <person name="Hesse C.N."/>
            <person name="Kosti I."/>
            <person name="LaButti K."/>
            <person name="Lindquist E.A."/>
            <person name="Lucas S."/>
            <person name="Salamov A.A."/>
            <person name="Bradshaw R.E."/>
            <person name="Ciuffetti L."/>
            <person name="Hamelin R.C."/>
            <person name="Kema G.H.J."/>
            <person name="Lawrence C."/>
            <person name="Scott J.A."/>
            <person name="Spatafora J.W."/>
            <person name="Turgeon B.G."/>
            <person name="de Wit P.J.G.M."/>
            <person name="Zhong S."/>
            <person name="Goodwin S.B."/>
            <person name="Grigoriev I.V."/>
        </authorList>
    </citation>
    <scope>NUCLEOTIDE SEQUENCE [LARGE SCALE GENOMIC DNA]</scope>
    <source>
        <strain evidence="3">28A</strain>
    </source>
</reference>
<feature type="compositionally biased region" description="Low complexity" evidence="1">
    <location>
        <begin position="1079"/>
        <end position="1091"/>
    </location>
</feature>
<feature type="compositionally biased region" description="Acidic residues" evidence="1">
    <location>
        <begin position="1283"/>
        <end position="1301"/>
    </location>
</feature>
<dbReference type="eggNOG" id="ENOG502SI51">
    <property type="taxonomic scope" value="Eukaryota"/>
</dbReference>
<feature type="compositionally biased region" description="Acidic residues" evidence="1">
    <location>
        <begin position="794"/>
        <end position="808"/>
    </location>
</feature>
<name>R0IEP9_EXST2</name>
<feature type="compositionally biased region" description="Basic and acidic residues" evidence="1">
    <location>
        <begin position="655"/>
        <end position="667"/>
    </location>
</feature>
<feature type="compositionally biased region" description="Low complexity" evidence="1">
    <location>
        <begin position="568"/>
        <end position="577"/>
    </location>
</feature>
<feature type="region of interest" description="Disordered" evidence="1">
    <location>
        <begin position="51"/>
        <end position="227"/>
    </location>
</feature>
<dbReference type="STRING" id="671987.R0IEP9"/>
<feature type="compositionally biased region" description="Basic and acidic residues" evidence="1">
    <location>
        <begin position="688"/>
        <end position="700"/>
    </location>
</feature>
<dbReference type="GO" id="GO:0019752">
    <property type="term" value="P:carboxylic acid metabolic process"/>
    <property type="evidence" value="ECO:0007669"/>
    <property type="project" value="InterPro"/>
</dbReference>
<reference evidence="2 3" key="2">
    <citation type="journal article" date="2013" name="PLoS Genet.">
        <title>Comparative genome structure, secondary metabolite, and effector coding capacity across Cochliobolus pathogens.</title>
        <authorList>
            <person name="Condon B.J."/>
            <person name="Leng Y."/>
            <person name="Wu D."/>
            <person name="Bushley K.E."/>
            <person name="Ohm R.A."/>
            <person name="Otillar R."/>
            <person name="Martin J."/>
            <person name="Schackwitz W."/>
            <person name="Grimwood J."/>
            <person name="MohdZainudin N."/>
            <person name="Xue C."/>
            <person name="Wang R."/>
            <person name="Manning V.A."/>
            <person name="Dhillon B."/>
            <person name="Tu Z.J."/>
            <person name="Steffenson B.J."/>
            <person name="Salamov A."/>
            <person name="Sun H."/>
            <person name="Lowry S."/>
            <person name="LaButti K."/>
            <person name="Han J."/>
            <person name="Copeland A."/>
            <person name="Lindquist E."/>
            <person name="Barry K."/>
            <person name="Schmutz J."/>
            <person name="Baker S.E."/>
            <person name="Ciuffetti L.M."/>
            <person name="Grigoriev I.V."/>
            <person name="Zhong S."/>
            <person name="Turgeon B.G."/>
        </authorList>
    </citation>
    <scope>NUCLEOTIDE SEQUENCE [LARGE SCALE GENOMIC DNA]</scope>
    <source>
        <strain evidence="3">28A</strain>
    </source>
</reference>
<feature type="compositionally biased region" description="Polar residues" evidence="1">
    <location>
        <begin position="89"/>
        <end position="99"/>
    </location>
</feature>
<dbReference type="EMBL" id="KB908833">
    <property type="protein sequence ID" value="EOA83571.1"/>
    <property type="molecule type" value="Genomic_DNA"/>
</dbReference>
<feature type="compositionally biased region" description="Basic and acidic residues" evidence="1">
    <location>
        <begin position="615"/>
        <end position="631"/>
    </location>
</feature>
<feature type="compositionally biased region" description="Pro residues" evidence="1">
    <location>
        <begin position="115"/>
        <end position="124"/>
    </location>
</feature>
<feature type="compositionally biased region" description="Low complexity" evidence="1">
    <location>
        <begin position="505"/>
        <end position="520"/>
    </location>
</feature>
<evidence type="ECO:0000313" key="2">
    <source>
        <dbReference type="EMBL" id="EOA83571.1"/>
    </source>
</evidence>
<gene>
    <name evidence="2" type="ORF">SETTUDRAFT_22267</name>
</gene>
<accession>R0IEP9</accession>
<keyword evidence="3" id="KW-1185">Reference proteome</keyword>
<feature type="region of interest" description="Disordered" evidence="1">
    <location>
        <begin position="499"/>
        <end position="638"/>
    </location>
</feature>
<dbReference type="Proteomes" id="UP000016935">
    <property type="component" value="Unassembled WGS sequence"/>
</dbReference>
<feature type="compositionally biased region" description="Polar residues" evidence="1">
    <location>
        <begin position="1015"/>
        <end position="1030"/>
    </location>
</feature>
<feature type="compositionally biased region" description="Low complexity" evidence="1">
    <location>
        <begin position="938"/>
        <end position="956"/>
    </location>
</feature>
<dbReference type="RefSeq" id="XP_008028757.1">
    <property type="nucleotide sequence ID" value="XM_008030566.1"/>
</dbReference>
<feature type="compositionally biased region" description="Polar residues" evidence="1">
    <location>
        <begin position="957"/>
        <end position="972"/>
    </location>
</feature>
<feature type="compositionally biased region" description="Low complexity" evidence="1">
    <location>
        <begin position="778"/>
        <end position="789"/>
    </location>
</feature>
<feature type="compositionally biased region" description="Polar residues" evidence="1">
    <location>
        <begin position="526"/>
        <end position="545"/>
    </location>
</feature>
<dbReference type="PROSITE" id="PS00815">
    <property type="entry name" value="AIPM_HOMOCIT_SYNTH_1"/>
    <property type="match status" value="1"/>
</dbReference>
<feature type="compositionally biased region" description="Basic residues" evidence="1">
    <location>
        <begin position="1107"/>
        <end position="1116"/>
    </location>
</feature>
<feature type="compositionally biased region" description="Polar residues" evidence="1">
    <location>
        <begin position="1457"/>
        <end position="1466"/>
    </location>
</feature>
<feature type="compositionally biased region" description="Polar residues" evidence="1">
    <location>
        <begin position="169"/>
        <end position="182"/>
    </location>
</feature>
<proteinExistence type="predicted"/>
<organism evidence="2 3">
    <name type="scientific">Exserohilum turcicum (strain 28A)</name>
    <name type="common">Northern leaf blight fungus</name>
    <name type="synonym">Setosphaeria turcica</name>
    <dbReference type="NCBI Taxonomy" id="671987"/>
    <lineage>
        <taxon>Eukaryota</taxon>
        <taxon>Fungi</taxon>
        <taxon>Dikarya</taxon>
        <taxon>Ascomycota</taxon>
        <taxon>Pezizomycotina</taxon>
        <taxon>Dothideomycetes</taxon>
        <taxon>Pleosporomycetidae</taxon>
        <taxon>Pleosporales</taxon>
        <taxon>Pleosporineae</taxon>
        <taxon>Pleosporaceae</taxon>
        <taxon>Exserohilum</taxon>
    </lineage>
</organism>
<feature type="region of interest" description="Disordered" evidence="1">
    <location>
        <begin position="821"/>
        <end position="1468"/>
    </location>
</feature>
<feature type="compositionally biased region" description="Polar residues" evidence="1">
    <location>
        <begin position="1363"/>
        <end position="1380"/>
    </location>
</feature>
<dbReference type="GeneID" id="19402527"/>